<gene>
    <name evidence="1" type="ORF">MLD38_016781</name>
</gene>
<reference evidence="2" key="1">
    <citation type="journal article" date="2023" name="Front. Plant Sci.">
        <title>Chromosomal-level genome assembly of Melastoma candidum provides insights into trichome evolution.</title>
        <authorList>
            <person name="Zhong Y."/>
            <person name="Wu W."/>
            <person name="Sun C."/>
            <person name="Zou P."/>
            <person name="Liu Y."/>
            <person name="Dai S."/>
            <person name="Zhou R."/>
        </authorList>
    </citation>
    <scope>NUCLEOTIDE SEQUENCE [LARGE SCALE GENOMIC DNA]</scope>
</reference>
<dbReference type="Proteomes" id="UP001057402">
    <property type="component" value="Chromosome 5"/>
</dbReference>
<keyword evidence="2" id="KW-1185">Reference proteome</keyword>
<evidence type="ECO:0000313" key="1">
    <source>
        <dbReference type="EMBL" id="KAI4368195.1"/>
    </source>
</evidence>
<comment type="caution">
    <text evidence="1">The sequence shown here is derived from an EMBL/GenBank/DDBJ whole genome shotgun (WGS) entry which is preliminary data.</text>
</comment>
<sequence>MLRALGASGIAAIFEDNEQTGLFELVPDVTLRSSSGVLHIVCGSYPLGVVCQDMAPEVLKPAELCLQKRAWEAC</sequence>
<evidence type="ECO:0000313" key="2">
    <source>
        <dbReference type="Proteomes" id="UP001057402"/>
    </source>
</evidence>
<dbReference type="EMBL" id="CM042884">
    <property type="protein sequence ID" value="KAI4368195.1"/>
    <property type="molecule type" value="Genomic_DNA"/>
</dbReference>
<protein>
    <submittedName>
        <fullName evidence="1">Uncharacterized protein</fullName>
    </submittedName>
</protein>
<proteinExistence type="predicted"/>
<organism evidence="1 2">
    <name type="scientific">Melastoma candidum</name>
    <dbReference type="NCBI Taxonomy" id="119954"/>
    <lineage>
        <taxon>Eukaryota</taxon>
        <taxon>Viridiplantae</taxon>
        <taxon>Streptophyta</taxon>
        <taxon>Embryophyta</taxon>
        <taxon>Tracheophyta</taxon>
        <taxon>Spermatophyta</taxon>
        <taxon>Magnoliopsida</taxon>
        <taxon>eudicotyledons</taxon>
        <taxon>Gunneridae</taxon>
        <taxon>Pentapetalae</taxon>
        <taxon>rosids</taxon>
        <taxon>malvids</taxon>
        <taxon>Myrtales</taxon>
        <taxon>Melastomataceae</taxon>
        <taxon>Melastomatoideae</taxon>
        <taxon>Melastomateae</taxon>
        <taxon>Melastoma</taxon>
    </lineage>
</organism>
<name>A0ACB9QP30_9MYRT</name>
<accession>A0ACB9QP30</accession>